<dbReference type="InterPro" id="IPR026393">
    <property type="entry name" value="tSAM_targ_Cxxx_rpt"/>
</dbReference>
<proteinExistence type="predicted"/>
<gene>
    <name evidence="1" type="ORF">Q4T40_14320</name>
</gene>
<dbReference type="NCBIfam" id="TIGR04114">
    <property type="entry name" value="tSAM_targ_Cxxx"/>
    <property type="match status" value="2"/>
</dbReference>
<evidence type="ECO:0008006" key="3">
    <source>
        <dbReference type="Google" id="ProtNLM"/>
    </source>
</evidence>
<dbReference type="EMBL" id="JAUOZS010000001">
    <property type="protein sequence ID" value="MDT8902421.1"/>
    <property type="molecule type" value="Genomic_DNA"/>
</dbReference>
<dbReference type="Proteomes" id="UP001254848">
    <property type="component" value="Unassembled WGS sequence"/>
</dbReference>
<name>A0ABU3P2V6_9FIRM</name>
<evidence type="ECO:0000313" key="2">
    <source>
        <dbReference type="Proteomes" id="UP001254848"/>
    </source>
</evidence>
<sequence>MKGSDRGGEATPTAGGELTRRDFIKRAGLALPSIALLGFGSLAEGAVFGQDAENGAGPPAAGADKADGYSPQRSGCNWACAGSCAGQCGGRCSYGCEGSCRGTCYQTCTGSCQNTCRGSCSASCGSGCSGTCTRGCTGKMR</sequence>
<reference evidence="1 2" key="1">
    <citation type="submission" date="2023-07" db="EMBL/GenBank/DDBJ databases">
        <title>The novel representative of Negativicutes class, Anaeroselena agilis gen. nov. sp. nov.</title>
        <authorList>
            <person name="Prokofeva M.I."/>
            <person name="Elcheninov A.G."/>
            <person name="Klyukina A."/>
            <person name="Kublanov I.V."/>
            <person name="Frolov E.N."/>
            <person name="Podosokorskaya O.A."/>
        </authorList>
    </citation>
    <scope>NUCLEOTIDE SEQUENCE [LARGE SCALE GENOMIC DNA]</scope>
    <source>
        <strain evidence="1 2">4137-cl</strain>
    </source>
</reference>
<evidence type="ECO:0000313" key="1">
    <source>
        <dbReference type="EMBL" id="MDT8902421.1"/>
    </source>
</evidence>
<dbReference type="RefSeq" id="WP_413780902.1">
    <property type="nucleotide sequence ID" value="NZ_JAUOZS010000001.1"/>
</dbReference>
<accession>A0ABU3P2V6</accession>
<organism evidence="1 2">
    <name type="scientific">Anaeroselena agilis</name>
    <dbReference type="NCBI Taxonomy" id="3063788"/>
    <lineage>
        <taxon>Bacteria</taxon>
        <taxon>Bacillati</taxon>
        <taxon>Bacillota</taxon>
        <taxon>Negativicutes</taxon>
        <taxon>Acetonemataceae</taxon>
        <taxon>Anaeroselena</taxon>
    </lineage>
</organism>
<comment type="caution">
    <text evidence="1">The sequence shown here is derived from an EMBL/GenBank/DDBJ whole genome shotgun (WGS) entry which is preliminary data.</text>
</comment>
<keyword evidence="2" id="KW-1185">Reference proteome</keyword>
<protein>
    <recommendedName>
        <fullName evidence="3">Twin-arginine translocation signal domain-containing protein</fullName>
    </recommendedName>
</protein>